<dbReference type="Proteomes" id="UP001423409">
    <property type="component" value="Unassembled WGS sequence"/>
</dbReference>
<evidence type="ECO:0008006" key="3">
    <source>
        <dbReference type="Google" id="ProtNLM"/>
    </source>
</evidence>
<organism evidence="1 2">
    <name type="scientific">Deinococcus caeni</name>
    <dbReference type="NCBI Taxonomy" id="569127"/>
    <lineage>
        <taxon>Bacteria</taxon>
        <taxon>Thermotogati</taxon>
        <taxon>Deinococcota</taxon>
        <taxon>Deinococci</taxon>
        <taxon>Deinococcales</taxon>
        <taxon>Deinococcaceae</taxon>
        <taxon>Deinococcus</taxon>
    </lineage>
</organism>
<dbReference type="RefSeq" id="WP_345442307.1">
    <property type="nucleotide sequence ID" value="NZ_BAABQU010000007.1"/>
</dbReference>
<sequence>MPYKVEYKQGAFTQTYAANLPSKTAAQTVKNAVTKGMKAKDAARVKISKH</sequence>
<dbReference type="EMBL" id="BAABQU010000007">
    <property type="protein sequence ID" value="GAA5439270.1"/>
    <property type="molecule type" value="Genomic_DNA"/>
</dbReference>
<keyword evidence="2" id="KW-1185">Reference proteome</keyword>
<gene>
    <name evidence="1" type="ORF">Dcae01_00769</name>
</gene>
<evidence type="ECO:0000313" key="2">
    <source>
        <dbReference type="Proteomes" id="UP001423409"/>
    </source>
</evidence>
<name>A0ABP9U9Y4_9DEIO</name>
<protein>
    <recommendedName>
        <fullName evidence="3">DUF2188 domain-containing protein</fullName>
    </recommendedName>
</protein>
<proteinExistence type="predicted"/>
<evidence type="ECO:0000313" key="1">
    <source>
        <dbReference type="EMBL" id="GAA5439270.1"/>
    </source>
</evidence>
<accession>A0ABP9U9Y4</accession>
<reference evidence="1 2" key="1">
    <citation type="submission" date="2024-02" db="EMBL/GenBank/DDBJ databases">
        <title>Deinococcus caeni NBRC 101312.</title>
        <authorList>
            <person name="Ichikawa N."/>
            <person name="Katano-Makiyama Y."/>
            <person name="Hidaka K."/>
        </authorList>
    </citation>
    <scope>NUCLEOTIDE SEQUENCE [LARGE SCALE GENOMIC DNA]</scope>
    <source>
        <strain evidence="1 2">NBRC 101312</strain>
    </source>
</reference>
<comment type="caution">
    <text evidence="1">The sequence shown here is derived from an EMBL/GenBank/DDBJ whole genome shotgun (WGS) entry which is preliminary data.</text>
</comment>